<evidence type="ECO:0000259" key="2">
    <source>
        <dbReference type="Pfam" id="PF08245"/>
    </source>
</evidence>
<dbReference type="InterPro" id="IPR036565">
    <property type="entry name" value="Mur-like_cat_sf"/>
</dbReference>
<feature type="domain" description="Mur ligase central" evidence="2">
    <location>
        <begin position="121"/>
        <end position="305"/>
    </location>
</feature>
<dbReference type="Gene3D" id="3.90.190.20">
    <property type="entry name" value="Mur ligase, C-terminal domain"/>
    <property type="match status" value="1"/>
</dbReference>
<accession>A0A8J3A4N7</accession>
<name>A0A8J3A4N7_9PROT</name>
<evidence type="ECO:0000313" key="3">
    <source>
        <dbReference type="EMBL" id="GGH99077.1"/>
    </source>
</evidence>
<reference evidence="3" key="2">
    <citation type="submission" date="2020-09" db="EMBL/GenBank/DDBJ databases">
        <authorList>
            <person name="Sun Q."/>
            <person name="Zhou Y."/>
        </authorList>
    </citation>
    <scope>NUCLEOTIDE SEQUENCE</scope>
    <source>
        <strain evidence="3">CGMCC 1.14984</strain>
    </source>
</reference>
<gene>
    <name evidence="3" type="primary">mpl</name>
    <name evidence="3" type="ORF">GCM10011355_24180</name>
</gene>
<dbReference type="PANTHER" id="PTHR43445">
    <property type="entry name" value="UDP-N-ACETYLMURAMATE--L-ALANINE LIGASE-RELATED"/>
    <property type="match status" value="1"/>
</dbReference>
<organism evidence="3 4">
    <name type="scientific">Aquisalinus luteolus</name>
    <dbReference type="NCBI Taxonomy" id="1566827"/>
    <lineage>
        <taxon>Bacteria</taxon>
        <taxon>Pseudomonadati</taxon>
        <taxon>Pseudomonadota</taxon>
        <taxon>Alphaproteobacteria</taxon>
        <taxon>Parvularculales</taxon>
        <taxon>Parvularculaceae</taxon>
        <taxon>Aquisalinus</taxon>
    </lineage>
</organism>
<dbReference type="GO" id="GO:0005524">
    <property type="term" value="F:ATP binding"/>
    <property type="evidence" value="ECO:0007669"/>
    <property type="project" value="InterPro"/>
</dbReference>
<feature type="domain" description="Mur ligase N-terminal catalytic" evidence="1">
    <location>
        <begin position="13"/>
        <end position="112"/>
    </location>
</feature>
<dbReference type="Pfam" id="PF08245">
    <property type="entry name" value="Mur_ligase_M"/>
    <property type="match status" value="1"/>
</dbReference>
<dbReference type="InterPro" id="IPR036615">
    <property type="entry name" value="Mur_ligase_C_dom_sf"/>
</dbReference>
<comment type="caution">
    <text evidence="3">The sequence shown here is derived from an EMBL/GenBank/DDBJ whole genome shotgun (WGS) entry which is preliminary data.</text>
</comment>
<dbReference type="EMBL" id="BMGZ01000002">
    <property type="protein sequence ID" value="GGH99077.1"/>
    <property type="molecule type" value="Genomic_DNA"/>
</dbReference>
<dbReference type="Pfam" id="PF01225">
    <property type="entry name" value="Mur_ligase"/>
    <property type="match status" value="1"/>
</dbReference>
<reference evidence="3" key="1">
    <citation type="journal article" date="2014" name="Int. J. Syst. Evol. Microbiol.">
        <title>Complete genome sequence of Corynebacterium casei LMG S-19264T (=DSM 44701T), isolated from a smear-ripened cheese.</title>
        <authorList>
            <consortium name="US DOE Joint Genome Institute (JGI-PGF)"/>
            <person name="Walter F."/>
            <person name="Albersmeier A."/>
            <person name="Kalinowski J."/>
            <person name="Ruckert C."/>
        </authorList>
    </citation>
    <scope>NUCLEOTIDE SEQUENCE</scope>
    <source>
        <strain evidence="3">CGMCC 1.14984</strain>
    </source>
</reference>
<dbReference type="Proteomes" id="UP000621856">
    <property type="component" value="Unassembled WGS sequence"/>
</dbReference>
<dbReference type="InterPro" id="IPR000713">
    <property type="entry name" value="Mur_ligase_N"/>
</dbReference>
<dbReference type="InterPro" id="IPR013221">
    <property type="entry name" value="Mur_ligase_cen"/>
</dbReference>
<dbReference type="SUPFAM" id="SSF53623">
    <property type="entry name" value="MurD-like peptide ligases, catalytic domain"/>
    <property type="match status" value="1"/>
</dbReference>
<dbReference type="Gene3D" id="3.40.1190.10">
    <property type="entry name" value="Mur-like, catalytic domain"/>
    <property type="match status" value="1"/>
</dbReference>
<evidence type="ECO:0000259" key="1">
    <source>
        <dbReference type="Pfam" id="PF01225"/>
    </source>
</evidence>
<dbReference type="InterPro" id="IPR050061">
    <property type="entry name" value="MurCDEF_pg_biosynth"/>
</dbReference>
<dbReference type="Gene3D" id="3.40.50.720">
    <property type="entry name" value="NAD(P)-binding Rossmann-like Domain"/>
    <property type="match status" value="1"/>
</dbReference>
<dbReference type="SUPFAM" id="SSF51984">
    <property type="entry name" value="MurCD N-terminal domain"/>
    <property type="match status" value="1"/>
</dbReference>
<sequence>MCELRVSENQPKAHFIGLCGAGMSAVAHLLQRRGYEVSGSDDGFYPPVSDYLTRIGLVLEPGYRASNIPADVELIVIGKNARLVPETNEEVALALDQYRDKVKSFPEVLADLSVESERIVVAGSYGKSTLTSMIAWVLIHAGNDPSWFIGAIPKNFDHSSGLGKGTFVFEGDEYPSANWDDRAKFLHYDPSTVVLTSACHDHVNIYPTLESYHKPFVALLQGLKKRDGRLIACTGEDNARAFYEAYPGERVSYALGRPADWTAEDIALGEISSFTLVHEGEQLGTIETSLLGRHNIENITGAAACLIGGGFVTLEEFRAGIARYNGIERRLDRKTDKSLLPVYEGFGSSYEKARSAITALKEHYKDRRLTILFEPHTFTWRNRAALSQYATVFDGAARIWLYAPPTQGAGTHDQVTLDEIHAEAVKHYDDVRTFDAESYKTILTDADPAGDVVLILSSGSFDGLLKKVIAEAELRYPVL</sequence>
<proteinExistence type="predicted"/>
<dbReference type="PANTHER" id="PTHR43445:SF5">
    <property type="entry name" value="UDP-N-ACETYLMURAMATE--L-ALANYL-GAMMA-D-GLUTAMYL-MESO-2,6-DIAMINOHEPTANDIOATE LIGASE"/>
    <property type="match status" value="1"/>
</dbReference>
<dbReference type="AlphaFoldDB" id="A0A8J3A4N7"/>
<keyword evidence="3" id="KW-0436">Ligase</keyword>
<evidence type="ECO:0000313" key="4">
    <source>
        <dbReference type="Proteomes" id="UP000621856"/>
    </source>
</evidence>
<dbReference type="GO" id="GO:0016881">
    <property type="term" value="F:acid-amino acid ligase activity"/>
    <property type="evidence" value="ECO:0007669"/>
    <property type="project" value="InterPro"/>
</dbReference>
<protein>
    <submittedName>
        <fullName evidence="3">UDP-N-acetylmuramate:L-alanyl-gamma-D-glutamyl-meso-diaminopimelate ligase</fullName>
    </submittedName>
</protein>
<dbReference type="SUPFAM" id="SSF53244">
    <property type="entry name" value="MurD-like peptide ligases, peptide-binding domain"/>
    <property type="match status" value="1"/>
</dbReference>